<dbReference type="InterPro" id="IPR050596">
    <property type="entry name" value="AspAT/PAT-like"/>
</dbReference>
<dbReference type="Gene3D" id="3.40.640.10">
    <property type="entry name" value="Type I PLP-dependent aspartate aminotransferase-like (Major domain)"/>
    <property type="match status" value="1"/>
</dbReference>
<evidence type="ECO:0000256" key="2">
    <source>
        <dbReference type="ARBA" id="ARBA00007441"/>
    </source>
</evidence>
<evidence type="ECO:0000256" key="3">
    <source>
        <dbReference type="ARBA" id="ARBA00022576"/>
    </source>
</evidence>
<evidence type="ECO:0000256" key="4">
    <source>
        <dbReference type="ARBA" id="ARBA00022679"/>
    </source>
</evidence>
<evidence type="ECO:0000256" key="5">
    <source>
        <dbReference type="ARBA" id="ARBA00022898"/>
    </source>
</evidence>
<proteinExistence type="inferred from homology"/>
<sequence length="420" mass="46972">SSELLKSIDLQQYGDQIHEYAPTTGVKELRQAVATYYNDTFRNDNSELKPFTYENVCIVPGGRAGLTRIASVIGDAYTGYQLPDYTAYEQLLTIFRRIVPIPTHLDSEKQYKLHVDRLRQEIRGRGLRVVLMSNPRNPTGVVIKGQELDELVSVGREGNCTLILDEFYSWYIYDNDDDAKTPDRGDSKTSSGNAISAASYIRDINAESTVIVDGLTKGFRKPGWRIAWVVGPRELIAALNQCGGYLDGGASHPLQMAAVPLLDPSRTRQDRAALQKHFKHKRDFVISRLNQMGFKQKASSGTFYVWLNLSHLPEPLNSGLVFFEECLREKVIVVPGVFFDVNPSHRRNLMNSPCHHYVRLSFGPPLEQLQRGLEGIEHVINKLKETHPENGTLGKGYIGSDDQSKNSKHLAAISVSGAAI</sequence>
<keyword evidence="9" id="KW-1185">Reference proteome</keyword>
<dbReference type="InterPro" id="IPR015421">
    <property type="entry name" value="PyrdxlP-dep_Trfase_major"/>
</dbReference>
<dbReference type="Proteomes" id="UP000663829">
    <property type="component" value="Unassembled WGS sequence"/>
</dbReference>
<evidence type="ECO:0000313" key="8">
    <source>
        <dbReference type="EMBL" id="CAF3745406.1"/>
    </source>
</evidence>
<dbReference type="InterPro" id="IPR015424">
    <property type="entry name" value="PyrdxlP-dep_Trfase"/>
</dbReference>
<comment type="similarity">
    <text evidence="2">Belongs to the class-I pyridoxal-phosphate-dependent aminotransferase family.</text>
</comment>
<name>A0A814EQ01_9BILA</name>
<dbReference type="PANTHER" id="PTHR46383:SF1">
    <property type="entry name" value="ASPARTATE AMINOTRANSFERASE"/>
    <property type="match status" value="1"/>
</dbReference>
<dbReference type="OrthoDB" id="2108at2759"/>
<dbReference type="GO" id="GO:0008483">
    <property type="term" value="F:transaminase activity"/>
    <property type="evidence" value="ECO:0007669"/>
    <property type="project" value="UniProtKB-KW"/>
</dbReference>
<dbReference type="InterPro" id="IPR004839">
    <property type="entry name" value="Aminotransferase_I/II_large"/>
</dbReference>
<feature type="domain" description="Aminotransferase class I/classII large" evidence="6">
    <location>
        <begin position="13"/>
        <end position="374"/>
    </location>
</feature>
<dbReference type="Gene3D" id="3.90.1150.10">
    <property type="entry name" value="Aspartate Aminotransferase, domain 1"/>
    <property type="match status" value="1"/>
</dbReference>
<dbReference type="CDD" id="cd00609">
    <property type="entry name" value="AAT_like"/>
    <property type="match status" value="1"/>
</dbReference>
<comment type="caution">
    <text evidence="7">The sequence shown here is derived from an EMBL/GenBank/DDBJ whole genome shotgun (WGS) entry which is preliminary data.</text>
</comment>
<feature type="non-terminal residue" evidence="7">
    <location>
        <position position="420"/>
    </location>
</feature>
<organism evidence="7 9">
    <name type="scientific">Didymodactylos carnosus</name>
    <dbReference type="NCBI Taxonomy" id="1234261"/>
    <lineage>
        <taxon>Eukaryota</taxon>
        <taxon>Metazoa</taxon>
        <taxon>Spiralia</taxon>
        <taxon>Gnathifera</taxon>
        <taxon>Rotifera</taxon>
        <taxon>Eurotatoria</taxon>
        <taxon>Bdelloidea</taxon>
        <taxon>Philodinida</taxon>
        <taxon>Philodinidae</taxon>
        <taxon>Didymodactylos</taxon>
    </lineage>
</organism>
<dbReference type="InterPro" id="IPR015422">
    <property type="entry name" value="PyrdxlP-dep_Trfase_small"/>
</dbReference>
<dbReference type="SUPFAM" id="SSF53383">
    <property type="entry name" value="PLP-dependent transferases"/>
    <property type="match status" value="1"/>
</dbReference>
<protein>
    <recommendedName>
        <fullName evidence="6">Aminotransferase class I/classII large domain-containing protein</fullName>
    </recommendedName>
</protein>
<dbReference type="EMBL" id="CAJNOQ010002676">
    <property type="protein sequence ID" value="CAF0972414.1"/>
    <property type="molecule type" value="Genomic_DNA"/>
</dbReference>
<reference evidence="7" key="1">
    <citation type="submission" date="2021-02" db="EMBL/GenBank/DDBJ databases">
        <authorList>
            <person name="Nowell W R."/>
        </authorList>
    </citation>
    <scope>NUCLEOTIDE SEQUENCE</scope>
</reference>
<dbReference type="PANTHER" id="PTHR46383">
    <property type="entry name" value="ASPARTATE AMINOTRANSFERASE"/>
    <property type="match status" value="1"/>
</dbReference>
<dbReference type="AlphaFoldDB" id="A0A814EQ01"/>
<evidence type="ECO:0000256" key="1">
    <source>
        <dbReference type="ARBA" id="ARBA00001933"/>
    </source>
</evidence>
<keyword evidence="4" id="KW-0808">Transferase</keyword>
<evidence type="ECO:0000313" key="9">
    <source>
        <dbReference type="Proteomes" id="UP000663829"/>
    </source>
</evidence>
<accession>A0A814EQ01</accession>
<dbReference type="Proteomes" id="UP000681722">
    <property type="component" value="Unassembled WGS sequence"/>
</dbReference>
<evidence type="ECO:0000259" key="6">
    <source>
        <dbReference type="Pfam" id="PF00155"/>
    </source>
</evidence>
<keyword evidence="3" id="KW-0032">Aminotransferase</keyword>
<dbReference type="GO" id="GO:0030170">
    <property type="term" value="F:pyridoxal phosphate binding"/>
    <property type="evidence" value="ECO:0007669"/>
    <property type="project" value="InterPro"/>
</dbReference>
<evidence type="ECO:0000313" key="7">
    <source>
        <dbReference type="EMBL" id="CAF0972414.1"/>
    </source>
</evidence>
<comment type="cofactor">
    <cofactor evidence="1">
        <name>pyridoxal 5'-phosphate</name>
        <dbReference type="ChEBI" id="CHEBI:597326"/>
    </cofactor>
</comment>
<dbReference type="GO" id="GO:0006520">
    <property type="term" value="P:amino acid metabolic process"/>
    <property type="evidence" value="ECO:0007669"/>
    <property type="project" value="InterPro"/>
</dbReference>
<gene>
    <name evidence="7" type="ORF">GPM918_LOCUS12309</name>
    <name evidence="8" type="ORF">SRO942_LOCUS12310</name>
</gene>
<keyword evidence="5" id="KW-0663">Pyridoxal phosphate</keyword>
<dbReference type="Pfam" id="PF00155">
    <property type="entry name" value="Aminotran_1_2"/>
    <property type="match status" value="1"/>
</dbReference>
<dbReference type="EMBL" id="CAJOBC010002676">
    <property type="protein sequence ID" value="CAF3745406.1"/>
    <property type="molecule type" value="Genomic_DNA"/>
</dbReference>